<feature type="compositionally biased region" description="Polar residues" evidence="1">
    <location>
        <begin position="8"/>
        <end position="18"/>
    </location>
</feature>
<comment type="caution">
    <text evidence="2">The sequence shown here is derived from an EMBL/GenBank/DDBJ whole genome shotgun (WGS) entry which is preliminary data.</text>
</comment>
<evidence type="ECO:0000313" key="3">
    <source>
        <dbReference type="Proteomes" id="UP001163823"/>
    </source>
</evidence>
<evidence type="ECO:0000313" key="2">
    <source>
        <dbReference type="EMBL" id="KAJ7943148.1"/>
    </source>
</evidence>
<organism evidence="2 3">
    <name type="scientific">Quillaja saponaria</name>
    <name type="common">Soap bark tree</name>
    <dbReference type="NCBI Taxonomy" id="32244"/>
    <lineage>
        <taxon>Eukaryota</taxon>
        <taxon>Viridiplantae</taxon>
        <taxon>Streptophyta</taxon>
        <taxon>Embryophyta</taxon>
        <taxon>Tracheophyta</taxon>
        <taxon>Spermatophyta</taxon>
        <taxon>Magnoliopsida</taxon>
        <taxon>eudicotyledons</taxon>
        <taxon>Gunneridae</taxon>
        <taxon>Pentapetalae</taxon>
        <taxon>rosids</taxon>
        <taxon>fabids</taxon>
        <taxon>Fabales</taxon>
        <taxon>Quillajaceae</taxon>
        <taxon>Quillaja</taxon>
    </lineage>
</organism>
<name>A0AAD7KNL8_QUISA</name>
<dbReference type="KEGG" id="qsa:O6P43_032736"/>
<reference evidence="2" key="1">
    <citation type="journal article" date="2023" name="Science">
        <title>Elucidation of the pathway for biosynthesis of saponin adjuvants from the soapbark tree.</title>
        <authorList>
            <person name="Reed J."/>
            <person name="Orme A."/>
            <person name="El-Demerdash A."/>
            <person name="Owen C."/>
            <person name="Martin L.B.B."/>
            <person name="Misra R.C."/>
            <person name="Kikuchi S."/>
            <person name="Rejzek M."/>
            <person name="Martin A.C."/>
            <person name="Harkess A."/>
            <person name="Leebens-Mack J."/>
            <person name="Louveau T."/>
            <person name="Stephenson M.J."/>
            <person name="Osbourn A."/>
        </authorList>
    </citation>
    <scope>NUCLEOTIDE SEQUENCE</scope>
    <source>
        <strain evidence="2">S10</strain>
    </source>
</reference>
<feature type="region of interest" description="Disordered" evidence="1">
    <location>
        <begin position="1"/>
        <end position="23"/>
    </location>
</feature>
<evidence type="ECO:0000256" key="1">
    <source>
        <dbReference type="SAM" id="MobiDB-lite"/>
    </source>
</evidence>
<keyword evidence="3" id="KW-1185">Reference proteome</keyword>
<gene>
    <name evidence="2" type="ORF">O6P43_032736</name>
</gene>
<dbReference type="Proteomes" id="UP001163823">
    <property type="component" value="Chromosome 14"/>
</dbReference>
<dbReference type="EMBL" id="JARAOO010000014">
    <property type="protein sequence ID" value="KAJ7943148.1"/>
    <property type="molecule type" value="Genomic_DNA"/>
</dbReference>
<proteinExistence type="predicted"/>
<dbReference type="AlphaFoldDB" id="A0AAD7KNL8"/>
<accession>A0AAD7KNL8</accession>
<protein>
    <submittedName>
        <fullName evidence="2">VQ motif protein</fullName>
    </submittedName>
</protein>
<sequence length="132" mass="14409">MALVQKLTGKSRSNVNDQSSKKSASNISASINYGSMTINNNIIKQEQDVCDDNDRSTSVVTIEENCRTGGVQGSVNQSNNLFFGELPLFTPNSTDFFSSPRPLNRYLDSPYGIMGSLISPAGLEFMKGLPEY</sequence>